<keyword evidence="3" id="KW-1185">Reference proteome</keyword>
<dbReference type="Pfam" id="PF11014">
    <property type="entry name" value="DUF2852"/>
    <property type="match status" value="1"/>
</dbReference>
<organism evidence="2 3">
    <name type="scientific">Methylocapsa polymorpha</name>
    <dbReference type="NCBI Taxonomy" id="3080828"/>
    <lineage>
        <taxon>Bacteria</taxon>
        <taxon>Pseudomonadati</taxon>
        <taxon>Pseudomonadota</taxon>
        <taxon>Alphaproteobacteria</taxon>
        <taxon>Hyphomicrobiales</taxon>
        <taxon>Beijerinckiaceae</taxon>
        <taxon>Methylocapsa</taxon>
    </lineage>
</organism>
<accession>A0ABZ0HW38</accession>
<keyword evidence="1" id="KW-0175">Coiled coil</keyword>
<feature type="coiled-coil region" evidence="1">
    <location>
        <begin position="76"/>
        <end position="110"/>
    </location>
</feature>
<reference evidence="2 3" key="1">
    <citation type="submission" date="2023-10" db="EMBL/GenBank/DDBJ databases">
        <title>Novel methanotroph of the genus Methylocapsa from a subarctic wetland.</title>
        <authorList>
            <person name="Belova S.E."/>
            <person name="Oshkin I.Y."/>
            <person name="Miroshnikov K."/>
            <person name="Dedysh S.N."/>
        </authorList>
    </citation>
    <scope>NUCLEOTIDE SEQUENCE [LARGE SCALE GENOMIC DNA]</scope>
    <source>
        <strain evidence="2 3">RX1</strain>
    </source>
</reference>
<proteinExistence type="predicted"/>
<dbReference type="RefSeq" id="WP_407340507.1">
    <property type="nucleotide sequence ID" value="NZ_CP136862.1"/>
</dbReference>
<sequence>MVLGFIVFWPIGLAVIVWKLWQKKTGYEGDIVSFGREKWENSANWRWACGSGRWGSGANPWHGFGSTGNLAFDDWRSAELARLEEERQKLVQAEREFAEFMENLRRARDREEFDRFMNERRNQQGPTTSV</sequence>
<evidence type="ECO:0000256" key="1">
    <source>
        <dbReference type="SAM" id="Coils"/>
    </source>
</evidence>
<protein>
    <submittedName>
        <fullName evidence="2">DUF2852 domain-containing protein</fullName>
    </submittedName>
</protein>
<dbReference type="InterPro" id="IPR021273">
    <property type="entry name" value="DUF2852"/>
</dbReference>
<name>A0ABZ0HW38_9HYPH</name>
<gene>
    <name evidence="2" type="ORF">RZS28_06435</name>
</gene>
<evidence type="ECO:0000313" key="2">
    <source>
        <dbReference type="EMBL" id="WOJ90918.1"/>
    </source>
</evidence>
<evidence type="ECO:0000313" key="3">
    <source>
        <dbReference type="Proteomes" id="UP001626536"/>
    </source>
</evidence>
<dbReference type="Proteomes" id="UP001626536">
    <property type="component" value="Chromosome"/>
</dbReference>
<dbReference type="EMBL" id="CP136862">
    <property type="protein sequence ID" value="WOJ90918.1"/>
    <property type="molecule type" value="Genomic_DNA"/>
</dbReference>